<dbReference type="PANTHER" id="PTHR24409:SF295">
    <property type="entry name" value="AZ2-RELATED"/>
    <property type="match status" value="1"/>
</dbReference>
<accession>A0A4Y2NH45</accession>
<evidence type="ECO:0000256" key="4">
    <source>
        <dbReference type="ARBA" id="ARBA00022833"/>
    </source>
</evidence>
<dbReference type="SMART" id="SM00355">
    <property type="entry name" value="ZnF_C2H2"/>
    <property type="match status" value="4"/>
</dbReference>
<evidence type="ECO:0000256" key="5">
    <source>
        <dbReference type="PROSITE-ProRule" id="PRU00042"/>
    </source>
</evidence>
<evidence type="ECO:0000313" key="7">
    <source>
        <dbReference type="EMBL" id="GBN38009.1"/>
    </source>
</evidence>
<name>A0A4Y2NH45_ARAVE</name>
<evidence type="ECO:0000259" key="6">
    <source>
        <dbReference type="PROSITE" id="PS50157"/>
    </source>
</evidence>
<dbReference type="Pfam" id="PF00096">
    <property type="entry name" value="zf-C2H2"/>
    <property type="match status" value="2"/>
</dbReference>
<dbReference type="PROSITE" id="PS00028">
    <property type="entry name" value="ZINC_FINGER_C2H2_1"/>
    <property type="match status" value="3"/>
</dbReference>
<sequence>MSSDSSSMPDIEEYMASICDQNGIADNSILNATTSCDDDCSSGEVEIIKELKVNLEKHECALCCEGTFLVNKLLQFGGVLNDKHKHACDICNTGFKTKADVNKHKKLHEDEDLSEDPGCQDLTSLLNVSNSHEISASRPSSSSRKKKNSSAPVVCDICYKIFKSEKTLQAHKKNQHSNIIYTCEVCDTKFSKFQTFKKHCATHAGSQQFVTCPTCNKQFLYKDSFKKHVCALKT</sequence>
<keyword evidence="8" id="KW-1185">Reference proteome</keyword>
<feature type="domain" description="C2H2-type" evidence="6">
    <location>
        <begin position="153"/>
        <end position="178"/>
    </location>
</feature>
<dbReference type="Proteomes" id="UP000499080">
    <property type="component" value="Unassembled WGS sequence"/>
</dbReference>
<dbReference type="AlphaFoldDB" id="A0A4Y2NH45"/>
<dbReference type="GO" id="GO:0008270">
    <property type="term" value="F:zinc ion binding"/>
    <property type="evidence" value="ECO:0007669"/>
    <property type="project" value="UniProtKB-KW"/>
</dbReference>
<keyword evidence="1" id="KW-0479">Metal-binding</keyword>
<dbReference type="OrthoDB" id="6427834at2759"/>
<dbReference type="GO" id="GO:0005634">
    <property type="term" value="C:nucleus"/>
    <property type="evidence" value="ECO:0007669"/>
    <property type="project" value="TreeGrafter"/>
</dbReference>
<dbReference type="PANTHER" id="PTHR24409">
    <property type="entry name" value="ZINC FINGER PROTEIN 142"/>
    <property type="match status" value="1"/>
</dbReference>
<evidence type="ECO:0000313" key="8">
    <source>
        <dbReference type="Proteomes" id="UP000499080"/>
    </source>
</evidence>
<dbReference type="EMBL" id="BGPR01009103">
    <property type="protein sequence ID" value="GBN38009.1"/>
    <property type="molecule type" value="Genomic_DNA"/>
</dbReference>
<comment type="caution">
    <text evidence="7">The sequence shown here is derived from an EMBL/GenBank/DDBJ whole genome shotgun (WGS) entry which is preliminary data.</text>
</comment>
<dbReference type="SUPFAM" id="SSF57667">
    <property type="entry name" value="beta-beta-alpha zinc fingers"/>
    <property type="match status" value="2"/>
</dbReference>
<feature type="domain" description="C2H2-type" evidence="6">
    <location>
        <begin position="181"/>
        <end position="208"/>
    </location>
</feature>
<dbReference type="InterPro" id="IPR013087">
    <property type="entry name" value="Znf_C2H2_type"/>
</dbReference>
<dbReference type="InterPro" id="IPR036236">
    <property type="entry name" value="Znf_C2H2_sf"/>
</dbReference>
<evidence type="ECO:0000256" key="3">
    <source>
        <dbReference type="ARBA" id="ARBA00022771"/>
    </source>
</evidence>
<keyword evidence="4" id="KW-0862">Zinc</keyword>
<dbReference type="Gene3D" id="3.30.160.60">
    <property type="entry name" value="Classic Zinc Finger"/>
    <property type="match status" value="2"/>
</dbReference>
<organism evidence="7 8">
    <name type="scientific">Araneus ventricosus</name>
    <name type="common">Orbweaver spider</name>
    <name type="synonym">Epeira ventricosa</name>
    <dbReference type="NCBI Taxonomy" id="182803"/>
    <lineage>
        <taxon>Eukaryota</taxon>
        <taxon>Metazoa</taxon>
        <taxon>Ecdysozoa</taxon>
        <taxon>Arthropoda</taxon>
        <taxon>Chelicerata</taxon>
        <taxon>Arachnida</taxon>
        <taxon>Araneae</taxon>
        <taxon>Araneomorphae</taxon>
        <taxon>Entelegynae</taxon>
        <taxon>Araneoidea</taxon>
        <taxon>Araneidae</taxon>
        <taxon>Araneus</taxon>
    </lineage>
</organism>
<evidence type="ECO:0000256" key="1">
    <source>
        <dbReference type="ARBA" id="ARBA00022723"/>
    </source>
</evidence>
<dbReference type="GO" id="GO:0000981">
    <property type="term" value="F:DNA-binding transcription factor activity, RNA polymerase II-specific"/>
    <property type="evidence" value="ECO:0007669"/>
    <property type="project" value="TreeGrafter"/>
</dbReference>
<proteinExistence type="predicted"/>
<protein>
    <recommendedName>
        <fullName evidence="6">C2H2-type domain-containing protein</fullName>
    </recommendedName>
</protein>
<feature type="domain" description="C2H2-type" evidence="6">
    <location>
        <begin position="86"/>
        <end position="113"/>
    </location>
</feature>
<keyword evidence="3 5" id="KW-0863">Zinc-finger</keyword>
<reference evidence="7 8" key="1">
    <citation type="journal article" date="2019" name="Sci. Rep.">
        <title>Orb-weaving spider Araneus ventricosus genome elucidates the spidroin gene catalogue.</title>
        <authorList>
            <person name="Kono N."/>
            <person name="Nakamura H."/>
            <person name="Ohtoshi R."/>
            <person name="Moran D.A.P."/>
            <person name="Shinohara A."/>
            <person name="Yoshida Y."/>
            <person name="Fujiwara M."/>
            <person name="Mori M."/>
            <person name="Tomita M."/>
            <person name="Arakawa K."/>
        </authorList>
    </citation>
    <scope>NUCLEOTIDE SEQUENCE [LARGE SCALE GENOMIC DNA]</scope>
</reference>
<dbReference type="PROSITE" id="PS50157">
    <property type="entry name" value="ZINC_FINGER_C2H2_2"/>
    <property type="match status" value="3"/>
</dbReference>
<keyword evidence="2" id="KW-0677">Repeat</keyword>
<dbReference type="GO" id="GO:0000977">
    <property type="term" value="F:RNA polymerase II transcription regulatory region sequence-specific DNA binding"/>
    <property type="evidence" value="ECO:0007669"/>
    <property type="project" value="TreeGrafter"/>
</dbReference>
<gene>
    <name evidence="7" type="ORF">AVEN_232934_1</name>
</gene>
<evidence type="ECO:0000256" key="2">
    <source>
        <dbReference type="ARBA" id="ARBA00022737"/>
    </source>
</evidence>